<name>A0AAW0L9Z2_QUESU</name>
<dbReference type="Proteomes" id="UP000237347">
    <property type="component" value="Unassembled WGS sequence"/>
</dbReference>
<accession>A0AAW0L9Z2</accession>
<sequence length="92" mass="10304">MKGQKAGFLSSTNAYLISTIGVDASTTVIRTMICGSKARVPTLQRIKSMGHGFGLHKSRCFENLLWWCQGSTSLKRKKGQRRQIHRVKNNPV</sequence>
<comment type="caution">
    <text evidence="1">The sequence shown here is derived from an EMBL/GenBank/DDBJ whole genome shotgun (WGS) entry which is preliminary data.</text>
</comment>
<protein>
    <submittedName>
        <fullName evidence="1">Uncharacterized protein</fullName>
    </submittedName>
</protein>
<reference evidence="1 2" key="1">
    <citation type="journal article" date="2018" name="Sci. Data">
        <title>The draft genome sequence of cork oak.</title>
        <authorList>
            <person name="Ramos A.M."/>
            <person name="Usie A."/>
            <person name="Barbosa P."/>
            <person name="Barros P.M."/>
            <person name="Capote T."/>
            <person name="Chaves I."/>
            <person name="Simoes F."/>
            <person name="Abreu I."/>
            <person name="Carrasquinho I."/>
            <person name="Faro C."/>
            <person name="Guimaraes J.B."/>
            <person name="Mendonca D."/>
            <person name="Nobrega F."/>
            <person name="Rodrigues L."/>
            <person name="Saibo N.J.M."/>
            <person name="Varela M.C."/>
            <person name="Egas C."/>
            <person name="Matos J."/>
            <person name="Miguel C.M."/>
            <person name="Oliveira M.M."/>
            <person name="Ricardo C.P."/>
            <person name="Goncalves S."/>
        </authorList>
    </citation>
    <scope>NUCLEOTIDE SEQUENCE [LARGE SCALE GENOMIC DNA]</scope>
    <source>
        <strain evidence="2">cv. HL8</strain>
    </source>
</reference>
<evidence type="ECO:0000313" key="2">
    <source>
        <dbReference type="Proteomes" id="UP000237347"/>
    </source>
</evidence>
<dbReference type="AlphaFoldDB" id="A0AAW0L9Z2"/>
<keyword evidence="2" id="KW-1185">Reference proteome</keyword>
<organism evidence="1 2">
    <name type="scientific">Quercus suber</name>
    <name type="common">Cork oak</name>
    <dbReference type="NCBI Taxonomy" id="58331"/>
    <lineage>
        <taxon>Eukaryota</taxon>
        <taxon>Viridiplantae</taxon>
        <taxon>Streptophyta</taxon>
        <taxon>Embryophyta</taxon>
        <taxon>Tracheophyta</taxon>
        <taxon>Spermatophyta</taxon>
        <taxon>Magnoliopsida</taxon>
        <taxon>eudicotyledons</taxon>
        <taxon>Gunneridae</taxon>
        <taxon>Pentapetalae</taxon>
        <taxon>rosids</taxon>
        <taxon>fabids</taxon>
        <taxon>Fagales</taxon>
        <taxon>Fagaceae</taxon>
        <taxon>Quercus</taxon>
    </lineage>
</organism>
<proteinExistence type="predicted"/>
<evidence type="ECO:0000313" key="1">
    <source>
        <dbReference type="EMBL" id="KAK7847541.1"/>
    </source>
</evidence>
<gene>
    <name evidence="1" type="ORF">CFP56_006515</name>
</gene>
<dbReference type="EMBL" id="PKMF04000140">
    <property type="protein sequence ID" value="KAK7847541.1"/>
    <property type="molecule type" value="Genomic_DNA"/>
</dbReference>